<dbReference type="InterPro" id="IPR000182">
    <property type="entry name" value="GNAT_dom"/>
</dbReference>
<dbReference type="PANTHER" id="PTHR42791:SF1">
    <property type="entry name" value="N-ACETYLTRANSFERASE DOMAIN-CONTAINING PROTEIN"/>
    <property type="match status" value="1"/>
</dbReference>
<keyword evidence="2" id="KW-0808">Transferase</keyword>
<dbReference type="InterPro" id="IPR052523">
    <property type="entry name" value="Trichothecene_AcTrans"/>
</dbReference>
<dbReference type="OrthoDB" id="7057833at2"/>
<dbReference type="PROSITE" id="PS51186">
    <property type="entry name" value="GNAT"/>
    <property type="match status" value="1"/>
</dbReference>
<organism evidence="2 3">
    <name type="scientific">Krasilnikovia cinnamomea</name>
    <dbReference type="NCBI Taxonomy" id="349313"/>
    <lineage>
        <taxon>Bacteria</taxon>
        <taxon>Bacillati</taxon>
        <taxon>Actinomycetota</taxon>
        <taxon>Actinomycetes</taxon>
        <taxon>Micromonosporales</taxon>
        <taxon>Micromonosporaceae</taxon>
        <taxon>Krasilnikovia</taxon>
    </lineage>
</organism>
<reference evidence="2 3" key="1">
    <citation type="submission" date="2019-02" db="EMBL/GenBank/DDBJ databases">
        <title>Sequencing the genomes of 1000 actinobacteria strains.</title>
        <authorList>
            <person name="Klenk H.-P."/>
        </authorList>
    </citation>
    <scope>NUCLEOTIDE SEQUENCE [LARGE SCALE GENOMIC DNA]</scope>
    <source>
        <strain evidence="2 3">DSM 45162</strain>
    </source>
</reference>
<dbReference type="AlphaFoldDB" id="A0A4Q7ZTI5"/>
<dbReference type="EMBL" id="SHKY01000001">
    <property type="protein sequence ID" value="RZU54558.1"/>
    <property type="molecule type" value="Genomic_DNA"/>
</dbReference>
<evidence type="ECO:0000313" key="3">
    <source>
        <dbReference type="Proteomes" id="UP000292564"/>
    </source>
</evidence>
<evidence type="ECO:0000313" key="2">
    <source>
        <dbReference type="EMBL" id="RZU54558.1"/>
    </source>
</evidence>
<evidence type="ECO:0000259" key="1">
    <source>
        <dbReference type="PROSITE" id="PS51186"/>
    </source>
</evidence>
<gene>
    <name evidence="2" type="ORF">EV385_6509</name>
</gene>
<dbReference type="InterPro" id="IPR016181">
    <property type="entry name" value="Acyl_CoA_acyltransferase"/>
</dbReference>
<keyword evidence="3" id="KW-1185">Reference proteome</keyword>
<name>A0A4Q7ZTI5_9ACTN</name>
<dbReference type="Pfam" id="PF13508">
    <property type="entry name" value="Acetyltransf_7"/>
    <property type="match status" value="1"/>
</dbReference>
<dbReference type="SUPFAM" id="SSF55729">
    <property type="entry name" value="Acyl-CoA N-acyltransferases (Nat)"/>
    <property type="match status" value="1"/>
</dbReference>
<dbReference type="CDD" id="cd04301">
    <property type="entry name" value="NAT_SF"/>
    <property type="match status" value="1"/>
</dbReference>
<protein>
    <submittedName>
        <fullName evidence="2">Acetyltransferase (GNAT) family protein</fullName>
    </submittedName>
</protein>
<dbReference type="PANTHER" id="PTHR42791">
    <property type="entry name" value="GNAT FAMILY ACETYLTRANSFERASE"/>
    <property type="match status" value="1"/>
</dbReference>
<dbReference type="Proteomes" id="UP000292564">
    <property type="component" value="Unassembled WGS sequence"/>
</dbReference>
<dbReference type="RefSeq" id="WP_130512894.1">
    <property type="nucleotide sequence ID" value="NZ_SHKY01000001.1"/>
</dbReference>
<dbReference type="GO" id="GO:0016747">
    <property type="term" value="F:acyltransferase activity, transferring groups other than amino-acyl groups"/>
    <property type="evidence" value="ECO:0007669"/>
    <property type="project" value="InterPro"/>
</dbReference>
<dbReference type="Gene3D" id="3.40.630.30">
    <property type="match status" value="1"/>
</dbReference>
<comment type="caution">
    <text evidence="2">The sequence shown here is derived from an EMBL/GenBank/DDBJ whole genome shotgun (WGS) entry which is preliminary data.</text>
</comment>
<feature type="domain" description="N-acetyltransferase" evidence="1">
    <location>
        <begin position="115"/>
        <end position="198"/>
    </location>
</feature>
<accession>A0A4Q7ZTI5</accession>
<sequence length="198" mass="21575">MNAAIRPAAAAELSAVGALVALSFDRLDANHYLVPDGGDRLRVMGDYFTLYTEHAAGHGRVDVVPGADGPAATAVWFDRTGKTPEPPSYHARLAALAGPYLERFRALDELFDTHHPDEPHWHLAFLAVHPGAQRRGLGGALMAHTHAELDAAGVPAYLEATNGDNVRLYRRHGYTDMATFEIPLPDGTPFFRMWRPAS</sequence>
<proteinExistence type="predicted"/>